<evidence type="ECO:0000256" key="1">
    <source>
        <dbReference type="SAM" id="Phobius"/>
    </source>
</evidence>
<proteinExistence type="predicted"/>
<dbReference type="EMBL" id="KZ678389">
    <property type="protein sequence ID" value="PSR97702.1"/>
    <property type="molecule type" value="Genomic_DNA"/>
</dbReference>
<dbReference type="InterPro" id="IPR053092">
    <property type="entry name" value="Mitochondrial_unc_protein"/>
</dbReference>
<protein>
    <recommendedName>
        <fullName evidence="2">Distal membrane-arm assembly complex protein 1-like domain-containing protein</fullName>
    </recommendedName>
</protein>
<feature type="transmembrane region" description="Helical" evidence="1">
    <location>
        <begin position="77"/>
        <end position="95"/>
    </location>
</feature>
<keyword evidence="4" id="KW-1185">Reference proteome</keyword>
<evidence type="ECO:0000259" key="2">
    <source>
        <dbReference type="Pfam" id="PF15055"/>
    </source>
</evidence>
<evidence type="ECO:0000313" key="3">
    <source>
        <dbReference type="EMBL" id="PSR97702.1"/>
    </source>
</evidence>
<dbReference type="InterPro" id="IPR028036">
    <property type="entry name" value="DMAC1-like_dom"/>
</dbReference>
<sequence>MAGGDATLHNLQAPVKAEELLKQERREHDCTSCRLVGGTAFIGLAGYTYWEGTRQLERNRALIVKSKSWLGMRGRKIGLVGTSIGLGYMGLYRLFA</sequence>
<evidence type="ECO:0000313" key="4">
    <source>
        <dbReference type="Proteomes" id="UP000241462"/>
    </source>
</evidence>
<gene>
    <name evidence="3" type="ORF">BD289DRAFT_425550</name>
</gene>
<dbReference type="InParanoid" id="A0A2T3AHM2"/>
<dbReference type="Pfam" id="PF15055">
    <property type="entry name" value="DMAC1_Dmo2"/>
    <property type="match status" value="1"/>
</dbReference>
<dbReference type="AlphaFoldDB" id="A0A2T3AHM2"/>
<keyword evidence="1" id="KW-1133">Transmembrane helix</keyword>
<keyword evidence="1" id="KW-0472">Membrane</keyword>
<dbReference type="OrthoDB" id="6604875at2759"/>
<organism evidence="3 4">
    <name type="scientific">Coniella lustricola</name>
    <dbReference type="NCBI Taxonomy" id="2025994"/>
    <lineage>
        <taxon>Eukaryota</taxon>
        <taxon>Fungi</taxon>
        <taxon>Dikarya</taxon>
        <taxon>Ascomycota</taxon>
        <taxon>Pezizomycotina</taxon>
        <taxon>Sordariomycetes</taxon>
        <taxon>Sordariomycetidae</taxon>
        <taxon>Diaporthales</taxon>
        <taxon>Schizoparmaceae</taxon>
        <taxon>Coniella</taxon>
    </lineage>
</organism>
<dbReference type="PANTHER" id="PTHR28048:SF1">
    <property type="entry name" value="ACR195WP"/>
    <property type="match status" value="1"/>
</dbReference>
<reference evidence="3 4" key="1">
    <citation type="journal article" date="2018" name="Mycol. Prog.">
        <title>Coniella lustricola, a new species from submerged detritus.</title>
        <authorList>
            <person name="Raudabaugh D.B."/>
            <person name="Iturriaga T."/>
            <person name="Carver A."/>
            <person name="Mondo S."/>
            <person name="Pangilinan J."/>
            <person name="Lipzen A."/>
            <person name="He G."/>
            <person name="Amirebrahimi M."/>
            <person name="Grigoriev I.V."/>
            <person name="Miller A.N."/>
        </authorList>
    </citation>
    <scope>NUCLEOTIDE SEQUENCE [LARGE SCALE GENOMIC DNA]</scope>
    <source>
        <strain evidence="3 4">B22-T-1</strain>
    </source>
</reference>
<accession>A0A2T3AHM2</accession>
<keyword evidence="1" id="KW-0812">Transmembrane</keyword>
<name>A0A2T3AHM2_9PEZI</name>
<dbReference type="Proteomes" id="UP000241462">
    <property type="component" value="Unassembled WGS sequence"/>
</dbReference>
<feature type="domain" description="Distal membrane-arm assembly complex protein 1-like" evidence="2">
    <location>
        <begin position="29"/>
        <end position="65"/>
    </location>
</feature>
<dbReference type="PANTHER" id="PTHR28048">
    <property type="entry name" value="ACR195WP"/>
    <property type="match status" value="1"/>
</dbReference>